<accession>A0ABZ0WCU8</accession>
<gene>
    <name evidence="9" type="ORF">U0035_08640</name>
</gene>
<organism evidence="9 10">
    <name type="scientific">Niabella yanshanensis</name>
    <dbReference type="NCBI Taxonomy" id="577386"/>
    <lineage>
        <taxon>Bacteria</taxon>
        <taxon>Pseudomonadati</taxon>
        <taxon>Bacteroidota</taxon>
        <taxon>Chitinophagia</taxon>
        <taxon>Chitinophagales</taxon>
        <taxon>Chitinophagaceae</taxon>
        <taxon>Niabella</taxon>
    </lineage>
</organism>
<dbReference type="Pfam" id="PF02321">
    <property type="entry name" value="OEP"/>
    <property type="match status" value="2"/>
</dbReference>
<keyword evidence="3" id="KW-0813">Transport</keyword>
<dbReference type="SUPFAM" id="SSF56954">
    <property type="entry name" value="Outer membrane efflux proteins (OEP)"/>
    <property type="match status" value="1"/>
</dbReference>
<keyword evidence="6" id="KW-0472">Membrane</keyword>
<feature type="coiled-coil region" evidence="8">
    <location>
        <begin position="201"/>
        <end position="235"/>
    </location>
</feature>
<keyword evidence="10" id="KW-1185">Reference proteome</keyword>
<keyword evidence="5" id="KW-0812">Transmembrane</keyword>
<name>A0ABZ0WCU8_9BACT</name>
<dbReference type="EMBL" id="CP139960">
    <property type="protein sequence ID" value="WQD40210.1"/>
    <property type="molecule type" value="Genomic_DNA"/>
</dbReference>
<keyword evidence="7" id="KW-0998">Cell outer membrane</keyword>
<dbReference type="Proteomes" id="UP001325680">
    <property type="component" value="Chromosome"/>
</dbReference>
<evidence type="ECO:0000313" key="9">
    <source>
        <dbReference type="EMBL" id="WQD40210.1"/>
    </source>
</evidence>
<dbReference type="Gene3D" id="1.20.1600.10">
    <property type="entry name" value="Outer membrane efflux proteins (OEP)"/>
    <property type="match status" value="1"/>
</dbReference>
<keyword evidence="8" id="KW-0175">Coiled coil</keyword>
<dbReference type="InterPro" id="IPR003423">
    <property type="entry name" value="OMP_efflux"/>
</dbReference>
<dbReference type="PANTHER" id="PTHR30026:SF20">
    <property type="entry name" value="OUTER MEMBRANE PROTEIN TOLC"/>
    <property type="match status" value="1"/>
</dbReference>
<evidence type="ECO:0000256" key="8">
    <source>
        <dbReference type="SAM" id="Coils"/>
    </source>
</evidence>
<evidence type="ECO:0000256" key="3">
    <source>
        <dbReference type="ARBA" id="ARBA00022448"/>
    </source>
</evidence>
<evidence type="ECO:0000313" key="10">
    <source>
        <dbReference type="Proteomes" id="UP001325680"/>
    </source>
</evidence>
<evidence type="ECO:0000256" key="6">
    <source>
        <dbReference type="ARBA" id="ARBA00023136"/>
    </source>
</evidence>
<proteinExistence type="inferred from homology"/>
<evidence type="ECO:0000256" key="1">
    <source>
        <dbReference type="ARBA" id="ARBA00004442"/>
    </source>
</evidence>
<dbReference type="InterPro" id="IPR051906">
    <property type="entry name" value="TolC-like"/>
</dbReference>
<sequence>MTLCFEKWKRRIGLTITGLSCFLGVHLNAQSQTGDTTLQRATLAGIIDYALTHQPGVRQAEINQEITDLQIKNRLADWYPQVNFNYNYQRNFQLPVNIIGGNQVRFGVFNTSALQFTATQNIFNRDALLASRTKGDVRLVAAKQTENARINLVANVSKNFYDLLATDQQRKITDENIAMLSRSLRDARARFDAGVTDKTDYQRATIALNNAMASKKEIEEALNAKEANLKFLINYPGDKELSLMYDSATLEQEIFLDTLQAPAYTRRVEYQQLQAQLRLQEANVRYNKWSYIPTVSANGAYIRNFLNDDFAKLFNQSFPNSYAGLTVGFPIFQGGKRKNNIVIAERQVEQTRLDLINFSNQASSEYKTAMAQYRASMANYQALKENMELAKEVHRIIELQYREGIKTYLELITAQTDLRASQINYFNAVYGLLSSKIDVQRAEGSIQPK</sequence>
<evidence type="ECO:0000256" key="4">
    <source>
        <dbReference type="ARBA" id="ARBA00022452"/>
    </source>
</evidence>
<reference evidence="9 10" key="1">
    <citation type="submission" date="2023-12" db="EMBL/GenBank/DDBJ databases">
        <title>Genome sequencing and assembly of bacterial species from a model synthetic community.</title>
        <authorList>
            <person name="Hogle S.L."/>
        </authorList>
    </citation>
    <scope>NUCLEOTIDE SEQUENCE [LARGE SCALE GENOMIC DNA]</scope>
    <source>
        <strain evidence="9 10">HAMBI_3031</strain>
    </source>
</reference>
<protein>
    <submittedName>
        <fullName evidence="9">TolC family protein</fullName>
    </submittedName>
</protein>
<evidence type="ECO:0000256" key="7">
    <source>
        <dbReference type="ARBA" id="ARBA00023237"/>
    </source>
</evidence>
<comment type="subcellular location">
    <subcellularLocation>
        <location evidence="1">Cell outer membrane</location>
    </subcellularLocation>
</comment>
<keyword evidence="4" id="KW-1134">Transmembrane beta strand</keyword>
<dbReference type="PANTHER" id="PTHR30026">
    <property type="entry name" value="OUTER MEMBRANE PROTEIN TOLC"/>
    <property type="match status" value="1"/>
</dbReference>
<feature type="coiled-coil region" evidence="8">
    <location>
        <begin position="370"/>
        <end position="400"/>
    </location>
</feature>
<evidence type="ECO:0000256" key="2">
    <source>
        <dbReference type="ARBA" id="ARBA00007613"/>
    </source>
</evidence>
<evidence type="ECO:0000256" key="5">
    <source>
        <dbReference type="ARBA" id="ARBA00022692"/>
    </source>
</evidence>
<comment type="similarity">
    <text evidence="2">Belongs to the outer membrane factor (OMF) (TC 1.B.17) family.</text>
</comment>
<dbReference type="RefSeq" id="WP_114789594.1">
    <property type="nucleotide sequence ID" value="NZ_CP139960.1"/>
</dbReference>